<comment type="caution">
    <text evidence="6">The sequence shown here is derived from an EMBL/GenBank/DDBJ whole genome shotgun (WGS) entry which is preliminary data.</text>
</comment>
<dbReference type="GO" id="GO:0070319">
    <property type="term" value="C:Golgi to plasma membrane transport vesicle"/>
    <property type="evidence" value="ECO:0007669"/>
    <property type="project" value="TreeGrafter"/>
</dbReference>
<dbReference type="GO" id="GO:0005085">
    <property type="term" value="F:guanyl-nucleotide exchange factor activity"/>
    <property type="evidence" value="ECO:0007669"/>
    <property type="project" value="InterPro"/>
</dbReference>
<feature type="coiled-coil region" evidence="3">
    <location>
        <begin position="164"/>
        <end position="234"/>
    </location>
</feature>
<feature type="compositionally biased region" description="Low complexity" evidence="4">
    <location>
        <begin position="43"/>
        <end position="52"/>
    </location>
</feature>
<feature type="region of interest" description="Disordered" evidence="4">
    <location>
        <begin position="1"/>
        <end position="20"/>
    </location>
</feature>
<dbReference type="SUPFAM" id="SSF144284">
    <property type="entry name" value="Sec2 N-terminal region"/>
    <property type="match status" value="1"/>
</dbReference>
<dbReference type="AlphaFoldDB" id="A0AAW1U8G9"/>
<dbReference type="Pfam" id="PF25555">
    <property type="entry name" value="RAB3A-like_C"/>
    <property type="match status" value="1"/>
</dbReference>
<organism evidence="6 7">
    <name type="scientific">Henosepilachna vigintioctopunctata</name>
    <dbReference type="NCBI Taxonomy" id="420089"/>
    <lineage>
        <taxon>Eukaryota</taxon>
        <taxon>Metazoa</taxon>
        <taxon>Ecdysozoa</taxon>
        <taxon>Arthropoda</taxon>
        <taxon>Hexapoda</taxon>
        <taxon>Insecta</taxon>
        <taxon>Pterygota</taxon>
        <taxon>Neoptera</taxon>
        <taxon>Endopterygota</taxon>
        <taxon>Coleoptera</taxon>
        <taxon>Polyphaga</taxon>
        <taxon>Cucujiformia</taxon>
        <taxon>Coccinelloidea</taxon>
        <taxon>Coccinellidae</taxon>
        <taxon>Epilachninae</taxon>
        <taxon>Epilachnini</taxon>
        <taxon>Henosepilachna</taxon>
    </lineage>
</organism>
<proteinExistence type="inferred from homology"/>
<feature type="domain" description="GDP/GTP exchange factor Sec2 N-terminal" evidence="5">
    <location>
        <begin position="148"/>
        <end position="220"/>
    </location>
</feature>
<evidence type="ECO:0000259" key="5">
    <source>
        <dbReference type="Pfam" id="PF06428"/>
    </source>
</evidence>
<evidence type="ECO:0000256" key="3">
    <source>
        <dbReference type="SAM" id="Coils"/>
    </source>
</evidence>
<name>A0AAW1U8G9_9CUCU</name>
<evidence type="ECO:0000313" key="7">
    <source>
        <dbReference type="Proteomes" id="UP001431783"/>
    </source>
</evidence>
<evidence type="ECO:0000256" key="4">
    <source>
        <dbReference type="SAM" id="MobiDB-lite"/>
    </source>
</evidence>
<dbReference type="Gene3D" id="1.20.5.4880">
    <property type="match status" value="1"/>
</dbReference>
<keyword evidence="7" id="KW-1185">Reference proteome</keyword>
<dbReference type="PANTHER" id="PTHR14430">
    <property type="entry name" value="RABIN3-RELATED"/>
    <property type="match status" value="1"/>
</dbReference>
<evidence type="ECO:0000313" key="6">
    <source>
        <dbReference type="EMBL" id="KAK9875609.1"/>
    </source>
</evidence>
<dbReference type="Pfam" id="PF06428">
    <property type="entry name" value="Sec2p"/>
    <property type="match status" value="1"/>
</dbReference>
<dbReference type="Proteomes" id="UP001431783">
    <property type="component" value="Unassembled WGS sequence"/>
</dbReference>
<comment type="similarity">
    <text evidence="2">Belongs to the SEC2 family.</text>
</comment>
<protein>
    <recommendedName>
        <fullName evidence="5">GDP/GTP exchange factor Sec2 N-terminal domain-containing protein</fullName>
    </recommendedName>
</protein>
<keyword evidence="1 3" id="KW-0175">Coiled coil</keyword>
<evidence type="ECO:0000256" key="2">
    <source>
        <dbReference type="ARBA" id="ARBA00025794"/>
    </source>
</evidence>
<reference evidence="6 7" key="1">
    <citation type="submission" date="2023-03" db="EMBL/GenBank/DDBJ databases">
        <title>Genome insight into feeding habits of ladybird beetles.</title>
        <authorList>
            <person name="Li H.-S."/>
            <person name="Huang Y.-H."/>
            <person name="Pang H."/>
        </authorList>
    </citation>
    <scope>NUCLEOTIDE SEQUENCE [LARGE SCALE GENOMIC DNA]</scope>
    <source>
        <strain evidence="6">SYSU_2023b</strain>
        <tissue evidence="6">Whole body</tissue>
    </source>
</reference>
<dbReference type="PANTHER" id="PTHR14430:SF0">
    <property type="entry name" value="SEC2P DOMAIN-CONTAINING PROTEIN"/>
    <property type="match status" value="1"/>
</dbReference>
<dbReference type="InterPro" id="IPR040351">
    <property type="entry name" value="RAB3IL/RAB3IP/Sec2"/>
</dbReference>
<dbReference type="GO" id="GO:0006887">
    <property type="term" value="P:exocytosis"/>
    <property type="evidence" value="ECO:0007669"/>
    <property type="project" value="TreeGrafter"/>
</dbReference>
<feature type="compositionally biased region" description="Acidic residues" evidence="4">
    <location>
        <begin position="53"/>
        <end position="62"/>
    </location>
</feature>
<dbReference type="EMBL" id="JARQZJ010000034">
    <property type="protein sequence ID" value="KAK9875609.1"/>
    <property type="molecule type" value="Genomic_DNA"/>
</dbReference>
<feature type="region of interest" description="Disordered" evidence="4">
    <location>
        <begin position="33"/>
        <end position="62"/>
    </location>
</feature>
<accession>A0AAW1U8G9</accession>
<dbReference type="InterPro" id="IPR009449">
    <property type="entry name" value="Sec2_N"/>
</dbReference>
<gene>
    <name evidence="6" type="ORF">WA026_009408</name>
</gene>
<feature type="compositionally biased region" description="Basic and acidic residues" evidence="4">
    <location>
        <begin position="1"/>
        <end position="18"/>
    </location>
</feature>
<sequence length="458" mass="51342">MSDAKPTGKEDLSRKDSINRGLLMVPTNVKATNIFPSSHRRTGSTGTTGDESYTTDEEDDIDENDFNISKHSNFYVDDFGSMSGISTITDKIDRGSLAHRNSSDLSVYKCSDESVTLNGTGCIGENLNERNCTIDWSAASAVDNVDEFTFEELKTCLIQAHRQLKSRKEEVQKLNRIKQVVEAELEDLTASLFQEAHNMVRDANEKQAAAERALKESEMKVEVLMAEVAALKTLVITSTPSCPNPHLHPQIDKHKEEGVVIYNKKQQRSPHHYRLTYGIGEGPTSTVETAACPENANNSTINLEIDPILHSEFIVWKEKPVFDLTSEFISRAYTEDINLCLSFVNTELSEKVTEAVEKGIILIESFGDKSRASSGKCALMCVPKICSYRMNLGDESDNWYNISQICRNRITAVCDFLNYLKYIERGLVKSSVEDMYAEVIRLRKNMVLGRLGFPTTSR</sequence>
<evidence type="ECO:0000256" key="1">
    <source>
        <dbReference type="ARBA" id="ARBA00023054"/>
    </source>
</evidence>